<dbReference type="Proteomes" id="UP000830055">
    <property type="component" value="Chromosome"/>
</dbReference>
<dbReference type="EMBL" id="AP025516">
    <property type="protein sequence ID" value="BDD88368.1"/>
    <property type="molecule type" value="Genomic_DNA"/>
</dbReference>
<gene>
    <name evidence="2" type="ORF">DPPLL_27330</name>
</gene>
<keyword evidence="3" id="KW-1185">Reference proteome</keyword>
<evidence type="ECO:0000256" key="1">
    <source>
        <dbReference type="SAM" id="MobiDB-lite"/>
    </source>
</evidence>
<sequence length="72" mass="8097">MHAVGNRKRSRRSGKERGAGPEPADGPEDRPPARERVLLQRAGAMAVFFSATEPKIHGTRRIYQAADWIWKT</sequence>
<name>A0ABM7WBN2_9BACT</name>
<evidence type="ECO:0000313" key="3">
    <source>
        <dbReference type="Proteomes" id="UP000830055"/>
    </source>
</evidence>
<protein>
    <submittedName>
        <fullName evidence="2">Uncharacterized protein</fullName>
    </submittedName>
</protein>
<feature type="region of interest" description="Disordered" evidence="1">
    <location>
        <begin position="1"/>
        <end position="35"/>
    </location>
</feature>
<evidence type="ECO:0000313" key="2">
    <source>
        <dbReference type="EMBL" id="BDD88368.1"/>
    </source>
</evidence>
<organism evidence="2 3">
    <name type="scientific">Desulfofustis limnaeus</name>
    <dbReference type="NCBI Taxonomy" id="2740163"/>
    <lineage>
        <taxon>Bacteria</taxon>
        <taxon>Pseudomonadati</taxon>
        <taxon>Thermodesulfobacteriota</taxon>
        <taxon>Desulfobulbia</taxon>
        <taxon>Desulfobulbales</taxon>
        <taxon>Desulfocapsaceae</taxon>
        <taxon>Desulfofustis</taxon>
    </lineage>
</organism>
<reference evidence="2 3" key="1">
    <citation type="submission" date="2022-01" db="EMBL/GenBank/DDBJ databases">
        <title>Desulfofustis limnae sp. nov., a novel mesophilic sulfate-reducing bacterium isolated from marsh soil.</title>
        <authorList>
            <person name="Watanabe M."/>
            <person name="Takahashi A."/>
            <person name="Kojima H."/>
            <person name="Fukui M."/>
        </authorList>
    </citation>
    <scope>NUCLEOTIDE SEQUENCE [LARGE SCALE GENOMIC DNA]</scope>
    <source>
        <strain evidence="2 3">PPLL</strain>
    </source>
</reference>
<feature type="compositionally biased region" description="Basic residues" evidence="1">
    <location>
        <begin position="1"/>
        <end position="12"/>
    </location>
</feature>
<accession>A0ABM7WBN2</accession>
<proteinExistence type="predicted"/>